<evidence type="ECO:0000256" key="7">
    <source>
        <dbReference type="ARBA" id="ARBA00013188"/>
    </source>
</evidence>
<name>A0A6A8MFK4_9LACO</name>
<proteinExistence type="inferred from homology"/>
<dbReference type="GO" id="GO:0005737">
    <property type="term" value="C:cytoplasm"/>
    <property type="evidence" value="ECO:0007669"/>
    <property type="project" value="UniProtKB-ARBA"/>
</dbReference>
<gene>
    <name evidence="11" type="primary">rpe</name>
    <name evidence="11" type="ORF">FYJ62_07925</name>
</gene>
<accession>A0A6A8MFK4</accession>
<evidence type="ECO:0000256" key="2">
    <source>
        <dbReference type="ARBA" id="ARBA00001936"/>
    </source>
</evidence>
<dbReference type="NCBIfam" id="NF004076">
    <property type="entry name" value="PRK05581.1-4"/>
    <property type="match status" value="1"/>
</dbReference>
<dbReference type="GO" id="GO:0006098">
    <property type="term" value="P:pentose-phosphate shunt"/>
    <property type="evidence" value="ECO:0007669"/>
    <property type="project" value="UniProtKB-UniRule"/>
</dbReference>
<evidence type="ECO:0000256" key="5">
    <source>
        <dbReference type="ARBA" id="ARBA00001954"/>
    </source>
</evidence>
<sequence>MLIAPSILNADNMFLGEQIQEAVDAGITRFHIDVMDGHFVSNLSYGPQLVKDFKRHFPNVQAEVHLMGDKVNEMVPVFADAGADLIEFHYEAVENPNQIGSWADYLHRHGSRMGVALNPSTDVKVLTKLAAKIDQALIMTVFPGFGGQKFLPDSAERIRAAKEVVDAHASRPGRRVMIEVDGGINAETAKIAQAAGADVFVAGSYIFGKGDIAGQVKELTAALTEEE</sequence>
<dbReference type="PROSITE" id="PS01085">
    <property type="entry name" value="RIBUL_P_3_EPIMER_1"/>
    <property type="match status" value="1"/>
</dbReference>
<evidence type="ECO:0000256" key="3">
    <source>
        <dbReference type="ARBA" id="ARBA00001941"/>
    </source>
</evidence>
<dbReference type="InterPro" id="IPR011060">
    <property type="entry name" value="RibuloseP-bd_barrel"/>
</dbReference>
<dbReference type="PANTHER" id="PTHR11749">
    <property type="entry name" value="RIBULOSE-5-PHOSPHATE-3-EPIMERASE"/>
    <property type="match status" value="1"/>
</dbReference>
<dbReference type="InterPro" id="IPR013785">
    <property type="entry name" value="Aldolase_TIM"/>
</dbReference>
<dbReference type="GO" id="GO:0046872">
    <property type="term" value="F:metal ion binding"/>
    <property type="evidence" value="ECO:0007669"/>
    <property type="project" value="UniProtKB-KW"/>
</dbReference>
<dbReference type="EC" id="5.1.3.1" evidence="7 10"/>
<evidence type="ECO:0000256" key="9">
    <source>
        <dbReference type="ARBA" id="ARBA00023235"/>
    </source>
</evidence>
<dbReference type="FunFam" id="3.20.20.70:FF:000004">
    <property type="entry name" value="Ribulose-phosphate 3-epimerase"/>
    <property type="match status" value="1"/>
</dbReference>
<dbReference type="InterPro" id="IPR026019">
    <property type="entry name" value="Ribul_P_3_epim"/>
</dbReference>
<dbReference type="PROSITE" id="PS01086">
    <property type="entry name" value="RIBUL_P_3_EPIMER_2"/>
    <property type="match status" value="1"/>
</dbReference>
<comment type="cofactor">
    <cofactor evidence="4">
        <name>Zn(2+)</name>
        <dbReference type="ChEBI" id="CHEBI:29105"/>
    </cofactor>
</comment>
<dbReference type="EMBL" id="VUMX01000022">
    <property type="protein sequence ID" value="MST87552.1"/>
    <property type="molecule type" value="Genomic_DNA"/>
</dbReference>
<comment type="cofactor">
    <cofactor evidence="5">
        <name>Fe(2+)</name>
        <dbReference type="ChEBI" id="CHEBI:29033"/>
    </cofactor>
</comment>
<dbReference type="InterPro" id="IPR000056">
    <property type="entry name" value="Ribul_P_3_epim-like"/>
</dbReference>
<keyword evidence="12" id="KW-1185">Reference proteome</keyword>
<evidence type="ECO:0000256" key="10">
    <source>
        <dbReference type="NCBIfam" id="TIGR01163"/>
    </source>
</evidence>
<dbReference type="NCBIfam" id="TIGR01163">
    <property type="entry name" value="rpe"/>
    <property type="match status" value="1"/>
</dbReference>
<evidence type="ECO:0000256" key="6">
    <source>
        <dbReference type="ARBA" id="ARBA00009541"/>
    </source>
</evidence>
<dbReference type="SUPFAM" id="SSF51366">
    <property type="entry name" value="Ribulose-phoshate binding barrel"/>
    <property type="match status" value="1"/>
</dbReference>
<evidence type="ECO:0000256" key="4">
    <source>
        <dbReference type="ARBA" id="ARBA00001947"/>
    </source>
</evidence>
<comment type="cofactor">
    <cofactor evidence="3">
        <name>Co(2+)</name>
        <dbReference type="ChEBI" id="CHEBI:48828"/>
    </cofactor>
</comment>
<evidence type="ECO:0000313" key="12">
    <source>
        <dbReference type="Proteomes" id="UP000438120"/>
    </source>
</evidence>
<dbReference type="Proteomes" id="UP000438120">
    <property type="component" value="Unassembled WGS sequence"/>
</dbReference>
<comment type="cofactor">
    <cofactor evidence="2">
        <name>Mn(2+)</name>
        <dbReference type="ChEBI" id="CHEBI:29035"/>
    </cofactor>
</comment>
<dbReference type="CDD" id="cd00429">
    <property type="entry name" value="RPE"/>
    <property type="match status" value="1"/>
</dbReference>
<keyword evidence="8" id="KW-0479">Metal-binding</keyword>
<comment type="caution">
    <text evidence="11">The sequence shown here is derived from an EMBL/GenBank/DDBJ whole genome shotgun (WGS) entry which is preliminary data.</text>
</comment>
<dbReference type="GO" id="GO:0005975">
    <property type="term" value="P:carbohydrate metabolic process"/>
    <property type="evidence" value="ECO:0007669"/>
    <property type="project" value="InterPro"/>
</dbReference>
<dbReference type="Gene3D" id="3.20.20.70">
    <property type="entry name" value="Aldolase class I"/>
    <property type="match status" value="1"/>
</dbReference>
<dbReference type="Pfam" id="PF00834">
    <property type="entry name" value="Ribul_P_3_epim"/>
    <property type="match status" value="1"/>
</dbReference>
<organism evidence="11 12">
    <name type="scientific">Lactobacillus porci</name>
    <dbReference type="NCBI Taxonomy" id="2012477"/>
    <lineage>
        <taxon>Bacteria</taxon>
        <taxon>Bacillati</taxon>
        <taxon>Bacillota</taxon>
        <taxon>Bacilli</taxon>
        <taxon>Lactobacillales</taxon>
        <taxon>Lactobacillaceae</taxon>
        <taxon>Lactobacillus</taxon>
    </lineage>
</organism>
<keyword evidence="9 11" id="KW-0413">Isomerase</keyword>
<dbReference type="OrthoDB" id="1645589at2"/>
<evidence type="ECO:0000256" key="1">
    <source>
        <dbReference type="ARBA" id="ARBA00001782"/>
    </source>
</evidence>
<dbReference type="RefSeq" id="WP_154549159.1">
    <property type="nucleotide sequence ID" value="NZ_JBKZBZ010000001.1"/>
</dbReference>
<evidence type="ECO:0000256" key="8">
    <source>
        <dbReference type="ARBA" id="ARBA00022723"/>
    </source>
</evidence>
<dbReference type="AlphaFoldDB" id="A0A6A8MFK4"/>
<comment type="catalytic activity">
    <reaction evidence="1">
        <text>D-ribulose 5-phosphate = D-xylulose 5-phosphate</text>
        <dbReference type="Rhea" id="RHEA:13677"/>
        <dbReference type="ChEBI" id="CHEBI:57737"/>
        <dbReference type="ChEBI" id="CHEBI:58121"/>
        <dbReference type="EC" id="5.1.3.1"/>
    </reaction>
</comment>
<protein>
    <recommendedName>
        <fullName evidence="7 10">Ribulose-phosphate 3-epimerase</fullName>
        <ecNumber evidence="7 10">5.1.3.1</ecNumber>
    </recommendedName>
</protein>
<evidence type="ECO:0000313" key="11">
    <source>
        <dbReference type="EMBL" id="MST87552.1"/>
    </source>
</evidence>
<dbReference type="GO" id="GO:0004750">
    <property type="term" value="F:D-ribulose-phosphate 3-epimerase activity"/>
    <property type="evidence" value="ECO:0007669"/>
    <property type="project" value="UniProtKB-UniRule"/>
</dbReference>
<reference evidence="11 12" key="1">
    <citation type="submission" date="2019-08" db="EMBL/GenBank/DDBJ databases">
        <title>In-depth cultivation of the pig gut microbiome towards novel bacterial diversity and tailored functional studies.</title>
        <authorList>
            <person name="Wylensek D."/>
            <person name="Hitch T.C.A."/>
            <person name="Clavel T."/>
        </authorList>
    </citation>
    <scope>NUCLEOTIDE SEQUENCE [LARGE SCALE GENOMIC DNA]</scope>
    <source>
        <strain evidence="11 12">Bifido-178-WT-2B</strain>
    </source>
</reference>
<comment type="similarity">
    <text evidence="6">Belongs to the ribulose-phosphate 3-epimerase family.</text>
</comment>